<proteinExistence type="predicted"/>
<protein>
    <submittedName>
        <fullName evidence="2">Uncharacterized protein</fullName>
    </submittedName>
</protein>
<dbReference type="OrthoDB" id="427053at2"/>
<dbReference type="Proteomes" id="UP000003835">
    <property type="component" value="Unassembled WGS sequence"/>
</dbReference>
<dbReference type="HOGENOM" id="CLU_126046_0_0_3"/>
<name>B4VNM8_9CYAN</name>
<sequence>MGFLSNLFGLKSKYVDEETDEAEQAAEAQKRRSYFLEPDDAKTFGDINYMRSPTSVKKRFAKKKDNLGEGLQQEVETSAFGQVIRSNKQISATPEPLQTPQNQQVSESQPNSFERRRADSRDSSMDMFRKMARDMKKQ</sequence>
<evidence type="ECO:0000313" key="3">
    <source>
        <dbReference type="Proteomes" id="UP000003835"/>
    </source>
</evidence>
<reference evidence="2 3" key="1">
    <citation type="submission" date="2008-07" db="EMBL/GenBank/DDBJ databases">
        <authorList>
            <person name="Tandeau de Marsac N."/>
            <person name="Ferriera S."/>
            <person name="Johnson J."/>
            <person name="Kravitz S."/>
            <person name="Beeson K."/>
            <person name="Sutton G."/>
            <person name="Rogers Y.-H."/>
            <person name="Friedman R."/>
            <person name="Frazier M."/>
            <person name="Venter J.C."/>
        </authorList>
    </citation>
    <scope>NUCLEOTIDE SEQUENCE [LARGE SCALE GENOMIC DNA]</scope>
    <source>
        <strain evidence="2 3">PCC 7420</strain>
    </source>
</reference>
<accession>B4VNM8</accession>
<dbReference type="AlphaFoldDB" id="B4VNM8"/>
<evidence type="ECO:0000313" key="2">
    <source>
        <dbReference type="EMBL" id="EDX76639.1"/>
    </source>
</evidence>
<feature type="region of interest" description="Disordered" evidence="1">
    <location>
        <begin position="88"/>
        <end position="138"/>
    </location>
</feature>
<dbReference type="RefSeq" id="WP_006100366.1">
    <property type="nucleotide sequence ID" value="NZ_DS989846.1"/>
</dbReference>
<feature type="compositionally biased region" description="Basic and acidic residues" evidence="1">
    <location>
        <begin position="113"/>
        <end position="138"/>
    </location>
</feature>
<organism evidence="2 3">
    <name type="scientific">Coleofasciculus chthonoplastes PCC 7420</name>
    <dbReference type="NCBI Taxonomy" id="118168"/>
    <lineage>
        <taxon>Bacteria</taxon>
        <taxon>Bacillati</taxon>
        <taxon>Cyanobacteriota</taxon>
        <taxon>Cyanophyceae</taxon>
        <taxon>Coleofasciculales</taxon>
        <taxon>Coleofasciculaceae</taxon>
        <taxon>Coleofasciculus</taxon>
    </lineage>
</organism>
<evidence type="ECO:0000256" key="1">
    <source>
        <dbReference type="SAM" id="MobiDB-lite"/>
    </source>
</evidence>
<gene>
    <name evidence="2" type="ORF">MC7420_4895</name>
</gene>
<dbReference type="EMBL" id="DS989846">
    <property type="protein sequence ID" value="EDX76639.1"/>
    <property type="molecule type" value="Genomic_DNA"/>
</dbReference>
<keyword evidence="3" id="KW-1185">Reference proteome</keyword>
<feature type="compositionally biased region" description="Polar residues" evidence="1">
    <location>
        <begin position="88"/>
        <end position="112"/>
    </location>
</feature>